<protein>
    <submittedName>
        <fullName evidence="5">HDAg domain-containing protein</fullName>
    </submittedName>
</protein>
<proteinExistence type="predicted"/>
<sequence>MAEWKHDANNTSVTKKQKLEPIINYDLPFTVTMPSSQLRDLDLVQWLNNKLGDTSELWCGRQAASLLSREMLVELETCFQALEPHVKLKIVLAIPHLSYRLLTLWKEPIINLLDLARRDADDWVEMVANMYKDYPNRYAIVPVFYNEDSFFNKSLDELRKIVKNHFTNNNLRLLPPELCSVSQNAIKARFGITEIETRKHFNLKRRAKSSVLKAELLKSLEIACSRNKNQKYDVVSTSFPIRLRSTLRKPNNDLPMRGIPNTNTCKLSAGFTNEPRKFPRQLIRREGGAKFIEIGELPQSLSARRKELEAEERARKHHERELQRKRMQAEKDVKRATITVQKPKTTSAAIENSTSAMSENLSSLQDAHASYVPKNIIPDASVISIFAPVTAVANNNMKPVLTKPCMSYGDVREVPTVHAKPHQRSQETERELFAYRQCEEMLASANVLNEEGHRMVAAFMSGNKGGQISASCHVFPFHPKNLLVVDKSLSVHPYPHLGDVLTLKLSESYEDELRSDGTEQKLRVETFFQMDYRTGEWKRLRKSRAVRKEDMPVLVETFVHPINSPSAG</sequence>
<dbReference type="Proteomes" id="UP000276776">
    <property type="component" value="Unassembled WGS sequence"/>
</dbReference>
<evidence type="ECO:0000313" key="3">
    <source>
        <dbReference type="EMBL" id="VDN07700.1"/>
    </source>
</evidence>
<gene>
    <name evidence="3" type="ORF">TCLT_LOCUS10028</name>
</gene>
<dbReference type="OMA" id="MRVETFF"/>
<dbReference type="InterPro" id="IPR037517">
    <property type="entry name" value="HDAG_dom"/>
</dbReference>
<feature type="region of interest" description="Disordered" evidence="1">
    <location>
        <begin position="305"/>
        <end position="332"/>
    </location>
</feature>
<keyword evidence="4" id="KW-1185">Reference proteome</keyword>
<evidence type="ECO:0000313" key="4">
    <source>
        <dbReference type="Proteomes" id="UP000276776"/>
    </source>
</evidence>
<feature type="domain" description="HDAg" evidence="2">
    <location>
        <begin position="123"/>
        <end position="292"/>
    </location>
</feature>
<dbReference type="WBParaSite" id="TCLT_0001003901-mRNA-1">
    <property type="protein sequence ID" value="TCLT_0001003901-mRNA-1"/>
    <property type="gene ID" value="TCLT_0001003901"/>
</dbReference>
<reference evidence="3 4" key="2">
    <citation type="submission" date="2018-11" db="EMBL/GenBank/DDBJ databases">
        <authorList>
            <consortium name="Pathogen Informatics"/>
        </authorList>
    </citation>
    <scope>NUCLEOTIDE SEQUENCE [LARGE SCALE GENOMIC DNA]</scope>
</reference>
<reference evidence="5" key="1">
    <citation type="submission" date="2016-04" db="UniProtKB">
        <authorList>
            <consortium name="WormBaseParasite"/>
        </authorList>
    </citation>
    <scope>IDENTIFICATION</scope>
</reference>
<dbReference type="STRING" id="103827.A0A0N5DA56"/>
<dbReference type="InterPro" id="IPR056557">
    <property type="entry name" value="NELF-A_N"/>
</dbReference>
<evidence type="ECO:0000256" key="1">
    <source>
        <dbReference type="SAM" id="MobiDB-lite"/>
    </source>
</evidence>
<accession>A0A0N5DA56</accession>
<dbReference type="OrthoDB" id="2135488at2759"/>
<evidence type="ECO:0000259" key="2">
    <source>
        <dbReference type="PROSITE" id="PS51838"/>
    </source>
</evidence>
<dbReference type="PROSITE" id="PS51838">
    <property type="entry name" value="HDAG"/>
    <property type="match status" value="1"/>
</dbReference>
<dbReference type="Pfam" id="PF23553">
    <property type="entry name" value="NELF-A_N"/>
    <property type="match status" value="1"/>
</dbReference>
<dbReference type="AlphaFoldDB" id="A0A0N5DA56"/>
<evidence type="ECO:0000313" key="5">
    <source>
        <dbReference type="WBParaSite" id="TCLT_0001003901-mRNA-1"/>
    </source>
</evidence>
<name>A0A0N5DA56_THECL</name>
<dbReference type="EMBL" id="UYYF01004948">
    <property type="protein sequence ID" value="VDN07700.1"/>
    <property type="molecule type" value="Genomic_DNA"/>
</dbReference>
<organism evidence="5">
    <name type="scientific">Thelazia callipaeda</name>
    <name type="common">Oriental eyeworm</name>
    <name type="synonym">Parasitic nematode</name>
    <dbReference type="NCBI Taxonomy" id="103827"/>
    <lineage>
        <taxon>Eukaryota</taxon>
        <taxon>Metazoa</taxon>
        <taxon>Ecdysozoa</taxon>
        <taxon>Nematoda</taxon>
        <taxon>Chromadorea</taxon>
        <taxon>Rhabditida</taxon>
        <taxon>Spirurina</taxon>
        <taxon>Spiruromorpha</taxon>
        <taxon>Thelazioidea</taxon>
        <taxon>Thelaziidae</taxon>
        <taxon>Thelazia</taxon>
    </lineage>
</organism>